<dbReference type="EMBL" id="CP144534">
    <property type="protein sequence ID" value="WWC61767.1"/>
    <property type="molecule type" value="Genomic_DNA"/>
</dbReference>
<gene>
    <name evidence="5" type="ORF">I303_04673</name>
    <name evidence="6" type="ORF">I303_104352</name>
</gene>
<feature type="compositionally biased region" description="Low complexity" evidence="2">
    <location>
        <begin position="167"/>
        <end position="188"/>
    </location>
</feature>
<evidence type="ECO:0000256" key="3">
    <source>
        <dbReference type="SAM" id="Phobius"/>
    </source>
</evidence>
<feature type="compositionally biased region" description="Low complexity" evidence="2">
    <location>
        <begin position="376"/>
        <end position="389"/>
    </location>
</feature>
<dbReference type="InterPro" id="IPR013538">
    <property type="entry name" value="ASHA1/2-like_C"/>
</dbReference>
<dbReference type="GO" id="GO:0051087">
    <property type="term" value="F:protein-folding chaperone binding"/>
    <property type="evidence" value="ECO:0007669"/>
    <property type="project" value="InterPro"/>
</dbReference>
<sequence length="420" mass="44655">MGEPKPLTSYQQTYHWRNKNCAPFAYDWVKKSLPGLKVESGPSSAEITEVTAVSGDCDLGQRKGKLLTIYDLEVEAKWSGKAQDGTEVSGTLKVPEVSHEAIDGLSDYVYEWRVTSDNSSSSASSELLSLVKSQFPSILSSKFNTFRADLLAAYGNPSASDDSPSVSGTSTPQPGAGGAASSSSSTYTPAPPAKPVETEAKKSEEPRNKGVGKTVTVEQKADLQASADDLWGLLTDENKVPMWSRSAAKIKLTPDAPYELFGGNVRGKIISVEAPKRLVQTWQVRNPSWPSDHFGTMTLTLDQGSSSTTATFTLDGVPADNEAEVEKALDAFYIRGLKQMGLVLSSSSRSYPTPLSRNTPESAIAQKPKKLRKKAASPSSPSSSSLSSSTWIGSGIVLGLSAVLVGIVYTSFPPSASARG</sequence>
<dbReference type="InterPro" id="IPR015310">
    <property type="entry name" value="AHSA1-like_N"/>
</dbReference>
<comment type="similarity">
    <text evidence="1">Belongs to the AHA1 family.</text>
</comment>
<dbReference type="PANTHER" id="PTHR13009">
    <property type="entry name" value="HEAT SHOCK PROTEIN 90 HSP90 CO-CHAPERONE AHA-1"/>
    <property type="match status" value="1"/>
</dbReference>
<dbReference type="Gene3D" id="3.15.10.20">
    <property type="entry name" value="Activator of Hsp90 ATPase Aha1, N-terminal domain"/>
    <property type="match status" value="1"/>
</dbReference>
<dbReference type="KEGG" id="kdj:28968372"/>
<feature type="compositionally biased region" description="Basic and acidic residues" evidence="2">
    <location>
        <begin position="196"/>
        <end position="208"/>
    </location>
</feature>
<evidence type="ECO:0000313" key="6">
    <source>
        <dbReference type="EMBL" id="WWC61767.1"/>
    </source>
</evidence>
<dbReference type="RefSeq" id="XP_018263180.1">
    <property type="nucleotide sequence ID" value="XM_018407969.1"/>
</dbReference>
<dbReference type="AlphaFoldDB" id="A0A1A6A5K9"/>
<dbReference type="Pfam" id="PF08327">
    <property type="entry name" value="AHSA1"/>
    <property type="match status" value="1"/>
</dbReference>
<dbReference type="GeneID" id="28968372"/>
<dbReference type="PANTHER" id="PTHR13009:SF22">
    <property type="entry name" value="LD43819P"/>
    <property type="match status" value="1"/>
</dbReference>
<reference evidence="6" key="3">
    <citation type="submission" date="2024-02" db="EMBL/GenBank/DDBJ databases">
        <title>Comparative genomics of Cryptococcus and Kwoniella reveals pathogenesis evolution and contrasting modes of karyotype evolution via chromosome fusion or intercentromeric recombination.</title>
        <authorList>
            <person name="Coelho M.A."/>
            <person name="David-Palma M."/>
            <person name="Shea T."/>
            <person name="Bowers K."/>
            <person name="McGinley-Smith S."/>
            <person name="Mohammad A.W."/>
            <person name="Gnirke A."/>
            <person name="Yurkov A.M."/>
            <person name="Nowrousian M."/>
            <person name="Sun S."/>
            <person name="Cuomo C.A."/>
            <person name="Heitman J."/>
        </authorList>
    </citation>
    <scope>NUCLEOTIDE SEQUENCE</scope>
    <source>
        <strain evidence="6">CBS 10117</strain>
    </source>
</reference>
<keyword evidence="3" id="KW-1133">Transmembrane helix</keyword>
<dbReference type="GO" id="GO:0006457">
    <property type="term" value="P:protein folding"/>
    <property type="evidence" value="ECO:0007669"/>
    <property type="project" value="TreeGrafter"/>
</dbReference>
<dbReference type="GO" id="GO:0005829">
    <property type="term" value="C:cytosol"/>
    <property type="evidence" value="ECO:0007669"/>
    <property type="project" value="TreeGrafter"/>
</dbReference>
<feature type="compositionally biased region" description="Low complexity" evidence="2">
    <location>
        <begin position="348"/>
        <end position="357"/>
    </location>
</feature>
<dbReference type="EMBL" id="KI894031">
    <property type="protein sequence ID" value="OBR85338.1"/>
    <property type="molecule type" value="Genomic_DNA"/>
</dbReference>
<evidence type="ECO:0000259" key="4">
    <source>
        <dbReference type="SMART" id="SM01000"/>
    </source>
</evidence>
<evidence type="ECO:0000313" key="7">
    <source>
        <dbReference type="Proteomes" id="UP000078595"/>
    </source>
</evidence>
<evidence type="ECO:0000256" key="2">
    <source>
        <dbReference type="SAM" id="MobiDB-lite"/>
    </source>
</evidence>
<dbReference type="Gene3D" id="3.30.530.20">
    <property type="match status" value="1"/>
</dbReference>
<reference evidence="5" key="1">
    <citation type="submission" date="2013-07" db="EMBL/GenBank/DDBJ databases">
        <title>The Genome Sequence of Cryptococcus dejecticola CBS10117.</title>
        <authorList>
            <consortium name="The Broad Institute Genome Sequencing Platform"/>
            <person name="Cuomo C."/>
            <person name="Litvintseva A."/>
            <person name="Chen Y."/>
            <person name="Heitman J."/>
            <person name="Sun S."/>
            <person name="Springer D."/>
            <person name="Dromer F."/>
            <person name="Young S.K."/>
            <person name="Zeng Q."/>
            <person name="Gargeya S."/>
            <person name="Fitzgerald M."/>
            <person name="Abouelleil A."/>
            <person name="Alvarado L."/>
            <person name="Berlin A.M."/>
            <person name="Chapman S.B."/>
            <person name="Dewar J."/>
            <person name="Goldberg J."/>
            <person name="Griggs A."/>
            <person name="Gujja S."/>
            <person name="Hansen M."/>
            <person name="Howarth C."/>
            <person name="Imamovic A."/>
            <person name="Larimer J."/>
            <person name="McCowan C."/>
            <person name="Murphy C."/>
            <person name="Pearson M."/>
            <person name="Priest M."/>
            <person name="Roberts A."/>
            <person name="Saif S."/>
            <person name="Shea T."/>
            <person name="Sykes S."/>
            <person name="Wortman J."/>
            <person name="Nusbaum C."/>
            <person name="Birren B."/>
        </authorList>
    </citation>
    <scope>NUCLEOTIDE SEQUENCE [LARGE SCALE GENOMIC DNA]</scope>
    <source>
        <strain evidence="5">CBS 10117</strain>
    </source>
</reference>
<keyword evidence="3" id="KW-0812">Transmembrane</keyword>
<feature type="transmembrane region" description="Helical" evidence="3">
    <location>
        <begin position="391"/>
        <end position="412"/>
    </location>
</feature>
<accession>A0A1A6A5K9</accession>
<keyword evidence="3" id="KW-0472">Membrane</keyword>
<evidence type="ECO:0000256" key="1">
    <source>
        <dbReference type="ARBA" id="ARBA00006817"/>
    </source>
</evidence>
<proteinExistence type="inferred from homology"/>
<dbReference type="SUPFAM" id="SSF103111">
    <property type="entry name" value="Activator of Hsp90 ATPase, Aha1"/>
    <property type="match status" value="1"/>
</dbReference>
<dbReference type="Pfam" id="PF09229">
    <property type="entry name" value="Aha1_N"/>
    <property type="match status" value="1"/>
</dbReference>
<protein>
    <submittedName>
        <fullName evidence="5">Chaperone activator</fullName>
    </submittedName>
</protein>
<dbReference type="SMART" id="SM01000">
    <property type="entry name" value="Aha1_N"/>
    <property type="match status" value="1"/>
</dbReference>
<organism evidence="5">
    <name type="scientific">Kwoniella dejecticola CBS 10117</name>
    <dbReference type="NCBI Taxonomy" id="1296121"/>
    <lineage>
        <taxon>Eukaryota</taxon>
        <taxon>Fungi</taxon>
        <taxon>Dikarya</taxon>
        <taxon>Basidiomycota</taxon>
        <taxon>Agaricomycotina</taxon>
        <taxon>Tremellomycetes</taxon>
        <taxon>Tremellales</taxon>
        <taxon>Cryptococcaceae</taxon>
        <taxon>Kwoniella</taxon>
    </lineage>
</organism>
<dbReference type="InterPro" id="IPR036338">
    <property type="entry name" value="Aha1"/>
</dbReference>
<feature type="region of interest" description="Disordered" evidence="2">
    <location>
        <begin position="348"/>
        <end position="389"/>
    </location>
</feature>
<reference evidence="6" key="2">
    <citation type="submission" date="2013-07" db="EMBL/GenBank/DDBJ databases">
        <authorList>
            <consortium name="The Broad Institute Genome Sequencing Platform"/>
            <person name="Cuomo C."/>
            <person name="Litvintseva A."/>
            <person name="Chen Y."/>
            <person name="Heitman J."/>
            <person name="Sun S."/>
            <person name="Springer D."/>
            <person name="Dromer F."/>
            <person name="Young S.K."/>
            <person name="Zeng Q."/>
            <person name="Gargeya S."/>
            <person name="Fitzgerald M."/>
            <person name="Abouelleil A."/>
            <person name="Alvarado L."/>
            <person name="Berlin A.M."/>
            <person name="Chapman S.B."/>
            <person name="Dewar J."/>
            <person name="Goldberg J."/>
            <person name="Griggs A."/>
            <person name="Gujja S."/>
            <person name="Hansen M."/>
            <person name="Howarth C."/>
            <person name="Imamovic A."/>
            <person name="Larimer J."/>
            <person name="McCowan C."/>
            <person name="Murphy C."/>
            <person name="Pearson M."/>
            <person name="Priest M."/>
            <person name="Roberts A."/>
            <person name="Saif S."/>
            <person name="Shea T."/>
            <person name="Sykes S."/>
            <person name="Wortman J."/>
            <person name="Nusbaum C."/>
            <person name="Birren B."/>
        </authorList>
    </citation>
    <scope>NUCLEOTIDE SEQUENCE</scope>
    <source>
        <strain evidence="6">CBS 10117</strain>
    </source>
</reference>
<feature type="compositionally biased region" description="Polar residues" evidence="2">
    <location>
        <begin position="157"/>
        <end position="166"/>
    </location>
</feature>
<dbReference type="VEuPathDB" id="FungiDB:I303_04673"/>
<dbReference type="OrthoDB" id="567237at2759"/>
<feature type="region of interest" description="Disordered" evidence="2">
    <location>
        <begin position="157"/>
        <end position="214"/>
    </location>
</feature>
<dbReference type="STRING" id="1296121.A0A1A6A5K9"/>
<feature type="domain" description="Activator of Hsp90 ATPase AHSA1-like N-terminal" evidence="4">
    <location>
        <begin position="18"/>
        <end position="156"/>
    </location>
</feature>
<evidence type="ECO:0000313" key="5">
    <source>
        <dbReference type="EMBL" id="OBR85338.1"/>
    </source>
</evidence>
<dbReference type="Proteomes" id="UP000078595">
    <property type="component" value="Chromosome 5"/>
</dbReference>
<keyword evidence="7" id="KW-1185">Reference proteome</keyword>
<name>A0A1A6A5K9_9TREE</name>
<dbReference type="SUPFAM" id="SSF55961">
    <property type="entry name" value="Bet v1-like"/>
    <property type="match status" value="1"/>
</dbReference>
<dbReference type="InterPro" id="IPR023393">
    <property type="entry name" value="START-like_dom_sf"/>
</dbReference>
<dbReference type="GO" id="GO:0001671">
    <property type="term" value="F:ATPase activator activity"/>
    <property type="evidence" value="ECO:0007669"/>
    <property type="project" value="InterPro"/>
</dbReference>
<dbReference type="CDD" id="cd08892">
    <property type="entry name" value="SRPBCC_Aha1"/>
    <property type="match status" value="1"/>
</dbReference>